<dbReference type="EMBL" id="JACASF010000012">
    <property type="protein sequence ID" value="KAF6444190.1"/>
    <property type="molecule type" value="Genomic_DNA"/>
</dbReference>
<sequence>MTTNKEALFWFICDPKPCLWPATGFRAHVHHFPSSPRGHGPAEPLSRLTEAKSRVQTKSCSPDVHSSARTTSRNTPRINCSHLEFTVRDVRLWRNREYSTQKTLERDPQDYSLPSHAAPRLLPLRIRCRGRPHGSPLPRAQR</sequence>
<organism evidence="2 3">
    <name type="scientific">Molossus molossus</name>
    <name type="common">Pallas' mastiff bat</name>
    <name type="synonym">Vespertilio molossus</name>
    <dbReference type="NCBI Taxonomy" id="27622"/>
    <lineage>
        <taxon>Eukaryota</taxon>
        <taxon>Metazoa</taxon>
        <taxon>Chordata</taxon>
        <taxon>Craniata</taxon>
        <taxon>Vertebrata</taxon>
        <taxon>Euteleostomi</taxon>
        <taxon>Mammalia</taxon>
        <taxon>Eutheria</taxon>
        <taxon>Laurasiatheria</taxon>
        <taxon>Chiroptera</taxon>
        <taxon>Yangochiroptera</taxon>
        <taxon>Molossidae</taxon>
        <taxon>Molossus</taxon>
    </lineage>
</organism>
<reference evidence="2 3" key="1">
    <citation type="journal article" date="2020" name="Nature">
        <title>Six reference-quality genomes reveal evolution of bat adaptations.</title>
        <authorList>
            <person name="Jebb D."/>
            <person name="Huang Z."/>
            <person name="Pippel M."/>
            <person name="Hughes G.M."/>
            <person name="Lavrichenko K."/>
            <person name="Devanna P."/>
            <person name="Winkler S."/>
            <person name="Jermiin L.S."/>
            <person name="Skirmuntt E.C."/>
            <person name="Katzourakis A."/>
            <person name="Burkitt-Gray L."/>
            <person name="Ray D.A."/>
            <person name="Sullivan K.A.M."/>
            <person name="Roscito J.G."/>
            <person name="Kirilenko B.M."/>
            <person name="Davalos L.M."/>
            <person name="Corthals A.P."/>
            <person name="Power M.L."/>
            <person name="Jones G."/>
            <person name="Ransome R.D."/>
            <person name="Dechmann D.K.N."/>
            <person name="Locatelli A.G."/>
            <person name="Puechmaille S.J."/>
            <person name="Fedrigo O."/>
            <person name="Jarvis E.D."/>
            <person name="Hiller M."/>
            <person name="Vernes S.C."/>
            <person name="Myers E.W."/>
            <person name="Teeling E.C."/>
        </authorList>
    </citation>
    <scope>NUCLEOTIDE SEQUENCE [LARGE SCALE GENOMIC DNA]</scope>
    <source>
        <strain evidence="2">MMolMol1</strain>
        <tissue evidence="2">Muscle</tissue>
    </source>
</reference>
<dbReference type="Proteomes" id="UP000550707">
    <property type="component" value="Unassembled WGS sequence"/>
</dbReference>
<comment type="caution">
    <text evidence="2">The sequence shown here is derived from an EMBL/GenBank/DDBJ whole genome shotgun (WGS) entry which is preliminary data.</text>
</comment>
<gene>
    <name evidence="2" type="ORF">HJG59_008500</name>
</gene>
<feature type="region of interest" description="Disordered" evidence="1">
    <location>
        <begin position="33"/>
        <end position="75"/>
    </location>
</feature>
<name>A0A7J8F948_MOLMO</name>
<dbReference type="AlphaFoldDB" id="A0A7J8F948"/>
<proteinExistence type="predicted"/>
<protein>
    <submittedName>
        <fullName evidence="2">Uncharacterized protein</fullName>
    </submittedName>
</protein>
<accession>A0A7J8F948</accession>
<dbReference type="InParanoid" id="A0A7J8F948"/>
<evidence type="ECO:0000313" key="2">
    <source>
        <dbReference type="EMBL" id="KAF6444190.1"/>
    </source>
</evidence>
<evidence type="ECO:0000313" key="3">
    <source>
        <dbReference type="Proteomes" id="UP000550707"/>
    </source>
</evidence>
<keyword evidence="3" id="KW-1185">Reference proteome</keyword>
<evidence type="ECO:0000256" key="1">
    <source>
        <dbReference type="SAM" id="MobiDB-lite"/>
    </source>
</evidence>